<evidence type="ECO:0000259" key="2">
    <source>
        <dbReference type="Pfam" id="PF13400"/>
    </source>
</evidence>
<keyword evidence="1" id="KW-0472">Membrane</keyword>
<dbReference type="STRING" id="676599.ARC20_16765"/>
<evidence type="ECO:0000313" key="4">
    <source>
        <dbReference type="Proteomes" id="UP000051802"/>
    </source>
</evidence>
<feature type="transmembrane region" description="Helical" evidence="1">
    <location>
        <begin position="21"/>
        <end position="46"/>
    </location>
</feature>
<dbReference type="AlphaFoldDB" id="A0A0R0A486"/>
<dbReference type="OrthoDB" id="5720484at2"/>
<evidence type="ECO:0000256" key="1">
    <source>
        <dbReference type="SAM" id="Phobius"/>
    </source>
</evidence>
<dbReference type="Pfam" id="PF13400">
    <property type="entry name" value="Tad"/>
    <property type="match status" value="1"/>
</dbReference>
<sequence length="704" mass="72798">MPAGRLPAPTGRSVHAQRGASALTLMLLMIALSAMLGLVEVGYLYWSKRDLQKTADLAALAGAQRLDTCNAAGTDNAAARGNAFDDNAFNGTFQVRCGYWNVQSPNSPLVAADATHPLNAVAVELSRGALPMFGKVEAMPQVRASAAARRAAPVVAFSAGAKLLNVDGSAPLQQLLSTVGVDLSNSEVASYRGLAQLKLTPRGLLEALGIPVSSNLSVGELNGLLTQSQVSVGQLLQVMAALANQQQLAGVDLSVLQQRLASANLDSAQLQLGSNDATTGLFASVVAPDGDANSALDVQLNALDVLGSAISVGNGHNAVNVQQLKLLGAVTAQASIVEPASIGIGPVGTTAYNAQVRVRLDIDTDQLALLSPVIKLLGIRLHLPIYIDAVDGYARLKDVDCASTPKRANFDVLSSISNICVGKPTGDWRSTRELCSAANLGSEQLVKLFGLNVLTDRIVLPVLQSQDNLWVPEGGTGSVAPNSLQVGTLLSNLTDALFNTLGKLFQSSGSTSDTATGLATQYLEATRKSSGAYDPQAVVNALRDGTGGLGALGDWQTTIVKCDSVLGIVCKSQQGSVWEGFLNTTTIKGGLVGGLLDVLGLTSCSGLVAGLAYNTCVRDNLAKFLTTRPGGLGDANYNPQAGTGACTTVLCVLLKPVIDATLRPLLNGVGALLGTTLDQVLGLQLGRTDVRVDSIQCHAAQLVR</sequence>
<gene>
    <name evidence="3" type="ORF">ARC20_16765</name>
</gene>
<accession>A0A0R0A486</accession>
<feature type="domain" description="Putative Flp pilus-assembly TadG-like N-terminal" evidence="2">
    <location>
        <begin position="20"/>
        <end position="65"/>
    </location>
</feature>
<keyword evidence="1" id="KW-1133">Transmembrane helix</keyword>
<organism evidence="3 4">
    <name type="scientific">Stenotrophomonas panacihumi</name>
    <dbReference type="NCBI Taxonomy" id="676599"/>
    <lineage>
        <taxon>Bacteria</taxon>
        <taxon>Pseudomonadati</taxon>
        <taxon>Pseudomonadota</taxon>
        <taxon>Gammaproteobacteria</taxon>
        <taxon>Lysobacterales</taxon>
        <taxon>Lysobacteraceae</taxon>
        <taxon>Stenotrophomonas</taxon>
    </lineage>
</organism>
<dbReference type="RefSeq" id="WP_057649366.1">
    <property type="nucleotide sequence ID" value="NZ_LLXU01000137.1"/>
</dbReference>
<dbReference type="InterPro" id="IPR028087">
    <property type="entry name" value="Tad_N"/>
</dbReference>
<name>A0A0R0A486_9GAMM</name>
<keyword evidence="1" id="KW-0812">Transmembrane</keyword>
<dbReference type="EMBL" id="LLXU01000137">
    <property type="protein sequence ID" value="KRG37330.1"/>
    <property type="molecule type" value="Genomic_DNA"/>
</dbReference>
<reference evidence="3 4" key="1">
    <citation type="submission" date="2015-10" db="EMBL/GenBank/DDBJ databases">
        <title>Genome sequencing and analysis of members of genus Stenotrophomonas.</title>
        <authorList>
            <person name="Patil P.P."/>
            <person name="Midha S."/>
            <person name="Patil P.B."/>
        </authorList>
    </citation>
    <scope>NUCLEOTIDE SEQUENCE [LARGE SCALE GENOMIC DNA]</scope>
    <source>
        <strain evidence="3 4">JCM 16536</strain>
    </source>
</reference>
<protein>
    <recommendedName>
        <fullName evidence="2">Putative Flp pilus-assembly TadG-like N-terminal domain-containing protein</fullName>
    </recommendedName>
</protein>
<dbReference type="Proteomes" id="UP000051802">
    <property type="component" value="Unassembled WGS sequence"/>
</dbReference>
<evidence type="ECO:0000313" key="3">
    <source>
        <dbReference type="EMBL" id="KRG37330.1"/>
    </source>
</evidence>
<comment type="caution">
    <text evidence="3">The sequence shown here is derived from an EMBL/GenBank/DDBJ whole genome shotgun (WGS) entry which is preliminary data.</text>
</comment>
<proteinExistence type="predicted"/>
<keyword evidence="4" id="KW-1185">Reference proteome</keyword>